<protein>
    <recommendedName>
        <fullName evidence="3">Putative plant transposon protein domain-containing protein</fullName>
    </recommendedName>
</protein>
<evidence type="ECO:0000259" key="3">
    <source>
        <dbReference type="Pfam" id="PF20167"/>
    </source>
</evidence>
<feature type="coiled-coil region" evidence="1">
    <location>
        <begin position="427"/>
        <end position="457"/>
    </location>
</feature>
<evidence type="ECO:0000313" key="4">
    <source>
        <dbReference type="EMBL" id="MED6214881.1"/>
    </source>
</evidence>
<feature type="region of interest" description="Disordered" evidence="2">
    <location>
        <begin position="306"/>
        <end position="326"/>
    </location>
</feature>
<reference evidence="4 5" key="1">
    <citation type="journal article" date="2023" name="Plants (Basel)">
        <title>Bridging the Gap: Combining Genomics and Transcriptomics Approaches to Understand Stylosanthes scabra, an Orphan Legume from the Brazilian Caatinga.</title>
        <authorList>
            <person name="Ferreira-Neto J.R.C."/>
            <person name="da Silva M.D."/>
            <person name="Binneck E."/>
            <person name="de Melo N.F."/>
            <person name="da Silva R.H."/>
            <person name="de Melo A.L.T.M."/>
            <person name="Pandolfi V."/>
            <person name="Bustamante F.O."/>
            <person name="Brasileiro-Vidal A.C."/>
            <person name="Benko-Iseppon A.M."/>
        </authorList>
    </citation>
    <scope>NUCLEOTIDE SEQUENCE [LARGE SCALE GENOMIC DNA]</scope>
    <source>
        <tissue evidence="4">Leaves</tissue>
    </source>
</reference>
<name>A0ABU6YYN9_9FABA</name>
<feature type="non-terminal residue" evidence="4">
    <location>
        <position position="1"/>
    </location>
</feature>
<feature type="domain" description="Putative plant transposon protein" evidence="3">
    <location>
        <begin position="50"/>
        <end position="243"/>
    </location>
</feature>
<dbReference type="InterPro" id="IPR046796">
    <property type="entry name" value="Transposase_32_dom"/>
</dbReference>
<feature type="non-terminal residue" evidence="4">
    <location>
        <position position="479"/>
    </location>
</feature>
<comment type="caution">
    <text evidence="4">The sequence shown here is derived from an EMBL/GenBank/DDBJ whole genome shotgun (WGS) entry which is preliminary data.</text>
</comment>
<dbReference type="Pfam" id="PF20167">
    <property type="entry name" value="Transposase_32"/>
    <property type="match status" value="1"/>
</dbReference>
<feature type="compositionally biased region" description="Low complexity" evidence="2">
    <location>
        <begin position="338"/>
        <end position="361"/>
    </location>
</feature>
<evidence type="ECO:0000256" key="1">
    <source>
        <dbReference type="SAM" id="Coils"/>
    </source>
</evidence>
<proteinExistence type="predicted"/>
<feature type="region of interest" description="Disordered" evidence="2">
    <location>
        <begin position="338"/>
        <end position="366"/>
    </location>
</feature>
<accession>A0ABU6YYN9</accession>
<keyword evidence="1" id="KW-0175">Coiled coil</keyword>
<keyword evidence="5" id="KW-1185">Reference proteome</keyword>
<organism evidence="4 5">
    <name type="scientific">Stylosanthes scabra</name>
    <dbReference type="NCBI Taxonomy" id="79078"/>
    <lineage>
        <taxon>Eukaryota</taxon>
        <taxon>Viridiplantae</taxon>
        <taxon>Streptophyta</taxon>
        <taxon>Embryophyta</taxon>
        <taxon>Tracheophyta</taxon>
        <taxon>Spermatophyta</taxon>
        <taxon>Magnoliopsida</taxon>
        <taxon>eudicotyledons</taxon>
        <taxon>Gunneridae</taxon>
        <taxon>Pentapetalae</taxon>
        <taxon>rosids</taxon>
        <taxon>fabids</taxon>
        <taxon>Fabales</taxon>
        <taxon>Fabaceae</taxon>
        <taxon>Papilionoideae</taxon>
        <taxon>50 kb inversion clade</taxon>
        <taxon>dalbergioids sensu lato</taxon>
        <taxon>Dalbergieae</taxon>
        <taxon>Pterocarpus clade</taxon>
        <taxon>Stylosanthes</taxon>
    </lineage>
</organism>
<sequence>IMTGYDNHRFLSVFNQNMFEFARSKDIISEKGFELKDEEYPEVQNQIALRGWKRLTSPRKKVKVQMIKEFFANAARTQRELDEDEHSLKSYVRGVEVDFSPANIKKVMKFKDSTLGAETDYNTRLNSNQMLEEVIRDLCIPGASWKLGTGQNPQPIQLRRQELQSLARGWLELIIHNIQPSSNRSEITVARAILIHSILKGEDVRVEELISTKIVNMAQNLNLKGKLGFPSLIYKLCKDAKVPFREYKGTPTIEVESPITAKVMETVRGGAAPLLRRQQEEEDQNEGHAHEEEAEFNQVFDEEMHDAEDGYESPQHQPSMEHETGAESWMNYEGQYEEQQQNYYQPSPQQQTPHSPLQQQQPPQPQSQAIFDLKVLQEQQQQGFKAMTELVTNSQIEMLNYYEKIKTYQEYQYDQMKAIIAQQQEVIATQNREFHAMKSKQDQLEKELSKIKQTQVNLAMYKSGSSSSQATDGSKEELQ</sequence>
<dbReference type="Proteomes" id="UP001341840">
    <property type="component" value="Unassembled WGS sequence"/>
</dbReference>
<dbReference type="EMBL" id="JASCZI010246369">
    <property type="protein sequence ID" value="MED6214881.1"/>
    <property type="molecule type" value="Genomic_DNA"/>
</dbReference>
<evidence type="ECO:0000313" key="5">
    <source>
        <dbReference type="Proteomes" id="UP001341840"/>
    </source>
</evidence>
<evidence type="ECO:0000256" key="2">
    <source>
        <dbReference type="SAM" id="MobiDB-lite"/>
    </source>
</evidence>
<gene>
    <name evidence="4" type="ORF">PIB30_107725</name>
</gene>